<comment type="cofactor">
    <cofactor evidence="1 6">
        <name>a divalent metal cation</name>
        <dbReference type="ChEBI" id="CHEBI:60240"/>
    </cofactor>
</comment>
<accession>A0A5D4MGR4</accession>
<dbReference type="PANTHER" id="PTHR43213:SF5">
    <property type="entry name" value="BIFUNCTIONAL DTTP_UTP PYROPHOSPHATASE_METHYLTRANSFERASE PROTEIN-RELATED"/>
    <property type="match status" value="1"/>
</dbReference>
<evidence type="ECO:0000256" key="5">
    <source>
        <dbReference type="ARBA" id="ARBA00023080"/>
    </source>
</evidence>
<comment type="catalytic activity">
    <reaction evidence="6">
        <text>dTTP + H2O = dTMP + diphosphate + H(+)</text>
        <dbReference type="Rhea" id="RHEA:28534"/>
        <dbReference type="ChEBI" id="CHEBI:15377"/>
        <dbReference type="ChEBI" id="CHEBI:15378"/>
        <dbReference type="ChEBI" id="CHEBI:33019"/>
        <dbReference type="ChEBI" id="CHEBI:37568"/>
        <dbReference type="ChEBI" id="CHEBI:63528"/>
        <dbReference type="EC" id="3.6.1.9"/>
    </reaction>
</comment>
<evidence type="ECO:0000256" key="4">
    <source>
        <dbReference type="ARBA" id="ARBA00022801"/>
    </source>
</evidence>
<feature type="site" description="Important for substrate specificity" evidence="6">
    <location>
        <position position="152"/>
    </location>
</feature>
<evidence type="ECO:0000256" key="3">
    <source>
        <dbReference type="ARBA" id="ARBA00022490"/>
    </source>
</evidence>
<dbReference type="PIRSF" id="PIRSF006305">
    <property type="entry name" value="Maf"/>
    <property type="match status" value="1"/>
</dbReference>
<organism evidence="7 8">
    <name type="scientific">Rossellomorea vietnamensis</name>
    <dbReference type="NCBI Taxonomy" id="218284"/>
    <lineage>
        <taxon>Bacteria</taxon>
        <taxon>Bacillati</taxon>
        <taxon>Bacillota</taxon>
        <taxon>Bacilli</taxon>
        <taxon>Bacillales</taxon>
        <taxon>Bacillaceae</taxon>
        <taxon>Rossellomorea</taxon>
    </lineage>
</organism>
<dbReference type="InterPro" id="IPR029001">
    <property type="entry name" value="ITPase-like_fam"/>
</dbReference>
<name>A0A5D4MGR4_9BACI</name>
<dbReference type="GO" id="GO:0005737">
    <property type="term" value="C:cytoplasm"/>
    <property type="evidence" value="ECO:0007669"/>
    <property type="project" value="UniProtKB-SubCell"/>
</dbReference>
<dbReference type="EC" id="3.6.1.9" evidence="6"/>
<keyword evidence="5 6" id="KW-0546">Nucleotide metabolism</keyword>
<comment type="similarity">
    <text evidence="6">Belongs to the Maf family. YhdE subfamily.</text>
</comment>
<dbReference type="Pfam" id="PF02545">
    <property type="entry name" value="Maf"/>
    <property type="match status" value="1"/>
</dbReference>
<dbReference type="PANTHER" id="PTHR43213">
    <property type="entry name" value="BIFUNCTIONAL DTTP/UTP PYROPHOSPHATASE/METHYLTRANSFERASE PROTEIN-RELATED"/>
    <property type="match status" value="1"/>
</dbReference>
<evidence type="ECO:0000313" key="7">
    <source>
        <dbReference type="EMBL" id="TYS00913.1"/>
    </source>
</evidence>
<dbReference type="GO" id="GO:0036221">
    <property type="term" value="F:UTP diphosphatase activity"/>
    <property type="evidence" value="ECO:0007669"/>
    <property type="project" value="RHEA"/>
</dbReference>
<dbReference type="CDD" id="cd00555">
    <property type="entry name" value="Maf"/>
    <property type="match status" value="1"/>
</dbReference>
<protein>
    <recommendedName>
        <fullName evidence="6">dTTP/UTP pyrophosphatase</fullName>
        <shortName evidence="6">dTTPase/UTPase</shortName>
        <ecNumber evidence="6">3.6.1.9</ecNumber>
    </recommendedName>
    <alternativeName>
        <fullName evidence="6">Nucleoside triphosphate pyrophosphatase</fullName>
    </alternativeName>
    <alternativeName>
        <fullName evidence="6">Nucleotide pyrophosphatase</fullName>
        <shortName evidence="6">Nucleotide PPase</shortName>
    </alternativeName>
</protein>
<dbReference type="InterPro" id="IPR003697">
    <property type="entry name" value="Maf-like"/>
</dbReference>
<dbReference type="NCBIfam" id="TIGR00172">
    <property type="entry name" value="maf"/>
    <property type="match status" value="1"/>
</dbReference>
<comment type="function">
    <text evidence="6">Nucleoside triphosphate pyrophosphatase that hydrolyzes dTTP and UTP. May have a dual role in cell division arrest and in preventing the incorporation of modified nucleotides into cellular nucleic acids.</text>
</comment>
<comment type="caution">
    <text evidence="7">The sequence shown here is derived from an EMBL/GenBank/DDBJ whole genome shotgun (WGS) entry which is preliminary data.</text>
</comment>
<dbReference type="HAMAP" id="MF_00528">
    <property type="entry name" value="Maf"/>
    <property type="match status" value="1"/>
</dbReference>
<dbReference type="EMBL" id="VTEG01000002">
    <property type="protein sequence ID" value="TYS00913.1"/>
    <property type="molecule type" value="Genomic_DNA"/>
</dbReference>
<dbReference type="GO" id="GO:0009117">
    <property type="term" value="P:nucleotide metabolic process"/>
    <property type="evidence" value="ECO:0007669"/>
    <property type="project" value="UniProtKB-KW"/>
</dbReference>
<feature type="active site" description="Proton acceptor" evidence="6">
    <location>
        <position position="69"/>
    </location>
</feature>
<dbReference type="Gene3D" id="3.90.950.10">
    <property type="match status" value="1"/>
</dbReference>
<feature type="site" description="Important for substrate specificity" evidence="6">
    <location>
        <position position="70"/>
    </location>
</feature>
<dbReference type="AlphaFoldDB" id="A0A5D4MGR4"/>
<evidence type="ECO:0000313" key="8">
    <source>
        <dbReference type="Proteomes" id="UP000325182"/>
    </source>
</evidence>
<evidence type="ECO:0000256" key="2">
    <source>
        <dbReference type="ARBA" id="ARBA00004496"/>
    </source>
</evidence>
<comment type="catalytic activity">
    <reaction evidence="6">
        <text>UTP + H2O = UMP + diphosphate + H(+)</text>
        <dbReference type="Rhea" id="RHEA:29395"/>
        <dbReference type="ChEBI" id="CHEBI:15377"/>
        <dbReference type="ChEBI" id="CHEBI:15378"/>
        <dbReference type="ChEBI" id="CHEBI:33019"/>
        <dbReference type="ChEBI" id="CHEBI:46398"/>
        <dbReference type="ChEBI" id="CHEBI:57865"/>
        <dbReference type="EC" id="3.6.1.9"/>
    </reaction>
</comment>
<dbReference type="SUPFAM" id="SSF52972">
    <property type="entry name" value="ITPase-like"/>
    <property type="match status" value="1"/>
</dbReference>
<comment type="caution">
    <text evidence="6">Lacks conserved residue(s) required for the propagation of feature annotation.</text>
</comment>
<sequence length="188" mass="20631">MSNLILASGSPRRKELLQQIQLSFSIEVSHADETFPPDLQPDEVVMELSKRKAASVAADHPGAFVIGSDTVVVHNDAILGKPEDADHAKEMLRMLSGSTHSVYTGVAIVRDAQEKMFYKKTDVTFWELSEEEIDTYAASGEPLDKAGGYGIQGLGAFLVKEIRGDYFSVVGLPISQVYRSLKEMGYHP</sequence>
<evidence type="ECO:0000256" key="6">
    <source>
        <dbReference type="HAMAP-Rule" id="MF_00528"/>
    </source>
</evidence>
<feature type="site" description="Important for substrate specificity" evidence="6">
    <location>
        <position position="12"/>
    </location>
</feature>
<keyword evidence="4 6" id="KW-0378">Hydrolase</keyword>
<gene>
    <name evidence="7" type="ORF">FZC84_05325</name>
</gene>
<proteinExistence type="inferred from homology"/>
<comment type="subcellular location">
    <subcellularLocation>
        <location evidence="2 6">Cytoplasm</location>
    </subcellularLocation>
</comment>
<evidence type="ECO:0000256" key="1">
    <source>
        <dbReference type="ARBA" id="ARBA00001968"/>
    </source>
</evidence>
<dbReference type="GO" id="GO:0036218">
    <property type="term" value="F:dTTP diphosphatase activity"/>
    <property type="evidence" value="ECO:0007669"/>
    <property type="project" value="RHEA"/>
</dbReference>
<keyword evidence="3 6" id="KW-0963">Cytoplasm</keyword>
<reference evidence="7 8" key="1">
    <citation type="submission" date="2019-08" db="EMBL/GenBank/DDBJ databases">
        <title>Bacillus genomes from the desert of Cuatro Cienegas, Coahuila.</title>
        <authorList>
            <person name="Olmedo-Alvarez G."/>
        </authorList>
    </citation>
    <scope>NUCLEOTIDE SEQUENCE [LARGE SCALE GENOMIC DNA]</scope>
    <source>
        <strain evidence="7 8">CH128b_4D</strain>
    </source>
</reference>
<dbReference type="RefSeq" id="WP_148953191.1">
    <property type="nucleotide sequence ID" value="NZ_VTEG01000002.1"/>
</dbReference>
<dbReference type="FunFam" id="3.90.950.10:FF:000005">
    <property type="entry name" value="7-methyl-GTP pyrophosphatase"/>
    <property type="match status" value="1"/>
</dbReference>
<dbReference type="Proteomes" id="UP000325182">
    <property type="component" value="Unassembled WGS sequence"/>
</dbReference>